<name>A0AAV7KYT4_PLEWA</name>
<proteinExistence type="predicted"/>
<protein>
    <submittedName>
        <fullName evidence="1">Uncharacterized protein</fullName>
    </submittedName>
</protein>
<gene>
    <name evidence="1" type="ORF">NDU88_004580</name>
</gene>
<sequence length="150" mass="16067">MQALNRVSVRLTLPGCFPSSRSVRGLRLGARLSQAVRVHLTVSGSVPRYFLRSPPPRSSGLGLSDEFLRSVLGSRLSWGGRCLGSVPGLCTCALSETPYLSSLCPPPPPNLYLCTRVTYLGSVPRPVPVFFLPAPQPSSPHLGDVLGLRT</sequence>
<comment type="caution">
    <text evidence="1">The sequence shown here is derived from an EMBL/GenBank/DDBJ whole genome shotgun (WGS) entry which is preliminary data.</text>
</comment>
<evidence type="ECO:0000313" key="1">
    <source>
        <dbReference type="EMBL" id="KAJ1084432.1"/>
    </source>
</evidence>
<dbReference type="AlphaFoldDB" id="A0AAV7KYT4"/>
<keyword evidence="2" id="KW-1185">Reference proteome</keyword>
<organism evidence="1 2">
    <name type="scientific">Pleurodeles waltl</name>
    <name type="common">Iberian ribbed newt</name>
    <dbReference type="NCBI Taxonomy" id="8319"/>
    <lineage>
        <taxon>Eukaryota</taxon>
        <taxon>Metazoa</taxon>
        <taxon>Chordata</taxon>
        <taxon>Craniata</taxon>
        <taxon>Vertebrata</taxon>
        <taxon>Euteleostomi</taxon>
        <taxon>Amphibia</taxon>
        <taxon>Batrachia</taxon>
        <taxon>Caudata</taxon>
        <taxon>Salamandroidea</taxon>
        <taxon>Salamandridae</taxon>
        <taxon>Pleurodelinae</taxon>
        <taxon>Pleurodeles</taxon>
    </lineage>
</organism>
<evidence type="ECO:0000313" key="2">
    <source>
        <dbReference type="Proteomes" id="UP001066276"/>
    </source>
</evidence>
<dbReference type="Proteomes" id="UP001066276">
    <property type="component" value="Chromosome 12"/>
</dbReference>
<dbReference type="EMBL" id="JANPWB010000016">
    <property type="protein sequence ID" value="KAJ1084432.1"/>
    <property type="molecule type" value="Genomic_DNA"/>
</dbReference>
<accession>A0AAV7KYT4</accession>
<reference evidence="1" key="1">
    <citation type="journal article" date="2022" name="bioRxiv">
        <title>Sequencing and chromosome-scale assembly of the giantPleurodeles waltlgenome.</title>
        <authorList>
            <person name="Brown T."/>
            <person name="Elewa A."/>
            <person name="Iarovenko S."/>
            <person name="Subramanian E."/>
            <person name="Araus A.J."/>
            <person name="Petzold A."/>
            <person name="Susuki M."/>
            <person name="Suzuki K.-i.T."/>
            <person name="Hayashi T."/>
            <person name="Toyoda A."/>
            <person name="Oliveira C."/>
            <person name="Osipova E."/>
            <person name="Leigh N.D."/>
            <person name="Simon A."/>
            <person name="Yun M.H."/>
        </authorList>
    </citation>
    <scope>NUCLEOTIDE SEQUENCE</scope>
    <source>
        <strain evidence="1">20211129_DDA</strain>
        <tissue evidence="1">Liver</tissue>
    </source>
</reference>